<keyword evidence="2" id="KW-0472">Membrane</keyword>
<evidence type="ECO:0000313" key="5">
    <source>
        <dbReference type="Proteomes" id="UP000261055"/>
    </source>
</evidence>
<dbReference type="AlphaFoldDB" id="A0A3E5GUQ6"/>
<keyword evidence="2" id="KW-1133">Transmembrane helix</keyword>
<dbReference type="Proteomes" id="UP000285666">
    <property type="component" value="Unassembled WGS sequence"/>
</dbReference>
<reference evidence="5 6" key="1">
    <citation type="submission" date="2018-08" db="EMBL/GenBank/DDBJ databases">
        <title>A genome reference for cultivated species of the human gut microbiota.</title>
        <authorList>
            <person name="Zou Y."/>
            <person name="Xue W."/>
            <person name="Luo G."/>
        </authorList>
    </citation>
    <scope>NUCLEOTIDE SEQUENCE [LARGE SCALE GENOMIC DNA]</scope>
    <source>
        <strain evidence="4 6">AM23-7AC</strain>
        <strain evidence="3 5">OM02-12</strain>
    </source>
</reference>
<evidence type="ECO:0000256" key="2">
    <source>
        <dbReference type="SAM" id="Phobius"/>
    </source>
</evidence>
<dbReference type="Pfam" id="PF06541">
    <property type="entry name" value="ABC_trans_CmpB"/>
    <property type="match status" value="1"/>
</dbReference>
<keyword evidence="2" id="KW-0812">Transmembrane</keyword>
<evidence type="ECO:0000313" key="4">
    <source>
        <dbReference type="EMBL" id="RHF80208.1"/>
    </source>
</evidence>
<feature type="compositionally biased region" description="Basic and acidic residues" evidence="1">
    <location>
        <begin position="205"/>
        <end position="256"/>
    </location>
</feature>
<keyword evidence="5" id="KW-1185">Reference proteome</keyword>
<dbReference type="Gene3D" id="1.20.120.20">
    <property type="entry name" value="Apolipoprotein"/>
    <property type="match status" value="1"/>
</dbReference>
<evidence type="ECO:0000313" key="6">
    <source>
        <dbReference type="Proteomes" id="UP000285666"/>
    </source>
</evidence>
<evidence type="ECO:0000256" key="1">
    <source>
        <dbReference type="SAM" id="MobiDB-lite"/>
    </source>
</evidence>
<name>A0A3E5GUQ6_9FIRM</name>
<gene>
    <name evidence="4" type="ORF">DW658_02045</name>
    <name evidence="3" type="ORF">DXB12_04390</name>
</gene>
<comment type="caution">
    <text evidence="3">The sequence shown here is derived from an EMBL/GenBank/DDBJ whole genome shotgun (WGS) entry which is preliminary data.</text>
</comment>
<feature type="transmembrane region" description="Helical" evidence="2">
    <location>
        <begin position="64"/>
        <end position="86"/>
    </location>
</feature>
<evidence type="ECO:0000313" key="3">
    <source>
        <dbReference type="EMBL" id="RGO52567.1"/>
    </source>
</evidence>
<sequence>MQIYYLMLYFFVYGFLGWCIEVSYATTKQRKFVNRGFLNGPICPIYGVGVTVVVYFLTPYKDNLILLYALSTVLVTVLEGLTGYLMDKIFHHKWWDYTNQPLNIGGYVCLIFSLVWGVACVLIVRVIHPVIHKILTFIPHTLGLVMLAVLEICIFVDLYVTAAGILKLNHQLEAMAKIAAELHEISDKLGENIHEGMMDTIEATEERRKKLEAATAESRKKLEAATEEGRRKLENVTEESRRKLESATEEGRRKLEAATQGSRRKLSEGRTRIGGTADEARQQLQARSEELRKKYEELSGQGGAVSRRLMKAFPRMESRQYKETFNELREKLRLKEKMKRKK</sequence>
<feature type="transmembrane region" description="Helical" evidence="2">
    <location>
        <begin position="137"/>
        <end position="160"/>
    </location>
</feature>
<dbReference type="SUPFAM" id="SSF58113">
    <property type="entry name" value="Apolipoprotein A-I"/>
    <property type="match status" value="1"/>
</dbReference>
<protein>
    <recommendedName>
        <fullName evidence="7">Apolipoprotein A1/A4/E domain protein</fullName>
    </recommendedName>
</protein>
<feature type="region of interest" description="Disordered" evidence="1">
    <location>
        <begin position="205"/>
        <end position="281"/>
    </location>
</feature>
<organism evidence="3 5">
    <name type="scientific">Dorea formicigenerans</name>
    <dbReference type="NCBI Taxonomy" id="39486"/>
    <lineage>
        <taxon>Bacteria</taxon>
        <taxon>Bacillati</taxon>
        <taxon>Bacillota</taxon>
        <taxon>Clostridia</taxon>
        <taxon>Lachnospirales</taxon>
        <taxon>Lachnospiraceae</taxon>
        <taxon>Dorea</taxon>
    </lineage>
</organism>
<evidence type="ECO:0008006" key="7">
    <source>
        <dbReference type="Google" id="ProtNLM"/>
    </source>
</evidence>
<feature type="transmembrane region" description="Helical" evidence="2">
    <location>
        <begin position="107"/>
        <end position="131"/>
    </location>
</feature>
<dbReference type="Proteomes" id="UP000261055">
    <property type="component" value="Unassembled WGS sequence"/>
</dbReference>
<dbReference type="EMBL" id="QRHN01000002">
    <property type="protein sequence ID" value="RHF80208.1"/>
    <property type="molecule type" value="Genomic_DNA"/>
</dbReference>
<proteinExistence type="predicted"/>
<dbReference type="RefSeq" id="WP_117613056.1">
    <property type="nucleotide sequence ID" value="NZ_QRHN01000002.1"/>
</dbReference>
<dbReference type="InterPro" id="IPR010540">
    <property type="entry name" value="CmpB_TMEM229"/>
</dbReference>
<accession>A0A3E5GUQ6</accession>
<dbReference type="EMBL" id="QSVQ01000004">
    <property type="protein sequence ID" value="RGO52567.1"/>
    <property type="molecule type" value="Genomic_DNA"/>
</dbReference>
<feature type="transmembrane region" description="Helical" evidence="2">
    <location>
        <begin position="6"/>
        <end position="25"/>
    </location>
</feature>
<feature type="transmembrane region" description="Helical" evidence="2">
    <location>
        <begin position="37"/>
        <end position="58"/>
    </location>
</feature>